<gene>
    <name evidence="1" type="ORF">ABIA52_000001</name>
</gene>
<keyword evidence="2" id="KW-1185">Reference proteome</keyword>
<dbReference type="EMBL" id="JBIYEW010000001">
    <property type="protein sequence ID" value="MFK4637112.1"/>
    <property type="molecule type" value="Genomic_DNA"/>
</dbReference>
<organism evidence="1 2">
    <name type="scientific">Paenarthrobacter histidinolovorans</name>
    <dbReference type="NCBI Taxonomy" id="43664"/>
    <lineage>
        <taxon>Bacteria</taxon>
        <taxon>Bacillati</taxon>
        <taxon>Actinomycetota</taxon>
        <taxon>Actinomycetes</taxon>
        <taxon>Micrococcales</taxon>
        <taxon>Micrococcaceae</taxon>
        <taxon>Paenarthrobacter</taxon>
    </lineage>
</organism>
<dbReference type="Proteomes" id="UP001620520">
    <property type="component" value="Unassembled WGS sequence"/>
</dbReference>
<reference evidence="1 2" key="1">
    <citation type="submission" date="2024-10" db="EMBL/GenBank/DDBJ databases">
        <title>Novel secondary metabolite-producing bacteria for plant disease control.</title>
        <authorList>
            <person name="Chevrette M."/>
        </authorList>
    </citation>
    <scope>NUCLEOTIDE SEQUENCE [LARGE SCALE GENOMIC DNA]</scope>
    <source>
        <strain evidence="1 2">J30 TE3557</strain>
    </source>
</reference>
<dbReference type="RefSeq" id="WP_404593107.1">
    <property type="nucleotide sequence ID" value="NZ_JBIYEW010000001.1"/>
</dbReference>
<sequence length="85" mass="8636">TVTPVSGTTVLRQGGVSVVFPAGADDPRCADPVMTSKTLWCPGSDDAWVSANATVQGQPAVAGTGFALVIKDGRTQAVPTHQPSE</sequence>
<accession>A0ABW8MZE0</accession>
<proteinExistence type="predicted"/>
<name>A0ABW8MZE0_9MICC</name>
<feature type="non-terminal residue" evidence="1">
    <location>
        <position position="1"/>
    </location>
</feature>
<protein>
    <submittedName>
        <fullName evidence="1">Uncharacterized protein</fullName>
    </submittedName>
</protein>
<comment type="caution">
    <text evidence="1">The sequence shown here is derived from an EMBL/GenBank/DDBJ whole genome shotgun (WGS) entry which is preliminary data.</text>
</comment>
<evidence type="ECO:0000313" key="2">
    <source>
        <dbReference type="Proteomes" id="UP001620520"/>
    </source>
</evidence>
<evidence type="ECO:0000313" key="1">
    <source>
        <dbReference type="EMBL" id="MFK4637112.1"/>
    </source>
</evidence>